<accession>A0AAV7G7S6</accession>
<name>A0AAV7G7S6_DENCH</name>
<evidence type="ECO:0000313" key="2">
    <source>
        <dbReference type="Proteomes" id="UP000775213"/>
    </source>
</evidence>
<dbReference type="Proteomes" id="UP000775213">
    <property type="component" value="Unassembled WGS sequence"/>
</dbReference>
<sequence>MDVLEGTNSPVPSRLGCRRAKERKRGREGLRGDVVTISLLLVGVGIDSVDGFEQRPRGQAASSSRLQDGVAVEWFEVCSSEADDLSVAACRTATCWVGRNLGSTCGGNEVAGQLMEASKRCRTVDCPCWNAWAASRTSWEGEGNREGRLWRWQPGGVSSTTATSIEPIVYIAPASMLGTSF</sequence>
<proteinExistence type="predicted"/>
<organism evidence="1 2">
    <name type="scientific">Dendrobium chrysotoxum</name>
    <name type="common">Orchid</name>
    <dbReference type="NCBI Taxonomy" id="161865"/>
    <lineage>
        <taxon>Eukaryota</taxon>
        <taxon>Viridiplantae</taxon>
        <taxon>Streptophyta</taxon>
        <taxon>Embryophyta</taxon>
        <taxon>Tracheophyta</taxon>
        <taxon>Spermatophyta</taxon>
        <taxon>Magnoliopsida</taxon>
        <taxon>Liliopsida</taxon>
        <taxon>Asparagales</taxon>
        <taxon>Orchidaceae</taxon>
        <taxon>Epidendroideae</taxon>
        <taxon>Malaxideae</taxon>
        <taxon>Dendrobiinae</taxon>
        <taxon>Dendrobium</taxon>
    </lineage>
</organism>
<reference evidence="1 2" key="1">
    <citation type="journal article" date="2021" name="Hortic Res">
        <title>Chromosome-scale assembly of the Dendrobium chrysotoxum genome enhances the understanding of orchid evolution.</title>
        <authorList>
            <person name="Zhang Y."/>
            <person name="Zhang G.Q."/>
            <person name="Zhang D."/>
            <person name="Liu X.D."/>
            <person name="Xu X.Y."/>
            <person name="Sun W.H."/>
            <person name="Yu X."/>
            <person name="Zhu X."/>
            <person name="Wang Z.W."/>
            <person name="Zhao X."/>
            <person name="Zhong W.Y."/>
            <person name="Chen H."/>
            <person name="Yin W.L."/>
            <person name="Huang T."/>
            <person name="Niu S.C."/>
            <person name="Liu Z.J."/>
        </authorList>
    </citation>
    <scope>NUCLEOTIDE SEQUENCE [LARGE SCALE GENOMIC DNA]</scope>
    <source>
        <strain evidence="1">Lindl</strain>
    </source>
</reference>
<keyword evidence="2" id="KW-1185">Reference proteome</keyword>
<protein>
    <submittedName>
        <fullName evidence="1">Uncharacterized protein</fullName>
    </submittedName>
</protein>
<dbReference type="AlphaFoldDB" id="A0AAV7G7S6"/>
<comment type="caution">
    <text evidence="1">The sequence shown here is derived from an EMBL/GenBank/DDBJ whole genome shotgun (WGS) entry which is preliminary data.</text>
</comment>
<dbReference type="EMBL" id="JAGFBR010000017">
    <property type="protein sequence ID" value="KAH0452292.1"/>
    <property type="molecule type" value="Genomic_DNA"/>
</dbReference>
<gene>
    <name evidence="1" type="ORF">IEQ34_019591</name>
</gene>
<evidence type="ECO:0000313" key="1">
    <source>
        <dbReference type="EMBL" id="KAH0452292.1"/>
    </source>
</evidence>